<sequence length="393" mass="44696">MAEIVVALELSLTLQNKFDSRVKPATGMLGFARMFKLPFISPEVNSAQSDGKPSTINDYTVEHNSSPKDSVDRREVVPFGEMLDRLKHIAGVSSAGKLQILAHDLKMFSLDDLKKATKNFKDNMRLGEGEFGEVFEGYIDTNTSSLVDGLLRIAIRRFNHSKIQRHLNRKFVDMRFLRNYSHPNLVKVLGYCFEDGQLFLIYEFMENGSLDSHLSTKDKMPLPWKTRVQIIVGIAEALSFLHTTHKDFSIKLHQIFLDKNFSAKISDIEAAKLADEYSYKENYIDPLFYHPLQSNFLDKSEVRDSMYAFGVVLFQILTGEHVSKIGIANLRQSRLNPRMELRKESLWRAMDPRLPNADDTSITEAFTLAGVALNCLNDPFYTLSSALGALRQL</sequence>
<comment type="caution">
    <text evidence="1">The sequence shown here is derived from an EMBL/GenBank/DDBJ whole genome shotgun (WGS) entry which is preliminary data.</text>
</comment>
<proteinExistence type="predicted"/>
<evidence type="ECO:0000313" key="1">
    <source>
        <dbReference type="EMBL" id="KAI3806429.1"/>
    </source>
</evidence>
<protein>
    <submittedName>
        <fullName evidence="1">Uncharacterized protein</fullName>
    </submittedName>
</protein>
<evidence type="ECO:0000313" key="2">
    <source>
        <dbReference type="Proteomes" id="UP001056120"/>
    </source>
</evidence>
<dbReference type="EMBL" id="CM042025">
    <property type="protein sequence ID" value="KAI3806429.1"/>
    <property type="molecule type" value="Genomic_DNA"/>
</dbReference>
<dbReference type="Proteomes" id="UP001056120">
    <property type="component" value="Linkage Group LG08"/>
</dbReference>
<accession>A0ACB9IEJ5</accession>
<organism evidence="1 2">
    <name type="scientific">Smallanthus sonchifolius</name>
    <dbReference type="NCBI Taxonomy" id="185202"/>
    <lineage>
        <taxon>Eukaryota</taxon>
        <taxon>Viridiplantae</taxon>
        <taxon>Streptophyta</taxon>
        <taxon>Embryophyta</taxon>
        <taxon>Tracheophyta</taxon>
        <taxon>Spermatophyta</taxon>
        <taxon>Magnoliopsida</taxon>
        <taxon>eudicotyledons</taxon>
        <taxon>Gunneridae</taxon>
        <taxon>Pentapetalae</taxon>
        <taxon>asterids</taxon>
        <taxon>campanulids</taxon>
        <taxon>Asterales</taxon>
        <taxon>Asteraceae</taxon>
        <taxon>Asteroideae</taxon>
        <taxon>Heliantheae alliance</taxon>
        <taxon>Millerieae</taxon>
        <taxon>Smallanthus</taxon>
    </lineage>
</organism>
<keyword evidence="2" id="KW-1185">Reference proteome</keyword>
<gene>
    <name evidence="1" type="ORF">L1987_22334</name>
</gene>
<name>A0ACB9IEJ5_9ASTR</name>
<reference evidence="1 2" key="2">
    <citation type="journal article" date="2022" name="Mol. Ecol. Resour.">
        <title>The genomes of chicory, endive, great burdock and yacon provide insights into Asteraceae paleo-polyploidization history and plant inulin production.</title>
        <authorList>
            <person name="Fan W."/>
            <person name="Wang S."/>
            <person name="Wang H."/>
            <person name="Wang A."/>
            <person name="Jiang F."/>
            <person name="Liu H."/>
            <person name="Zhao H."/>
            <person name="Xu D."/>
            <person name="Zhang Y."/>
        </authorList>
    </citation>
    <scope>NUCLEOTIDE SEQUENCE [LARGE SCALE GENOMIC DNA]</scope>
    <source>
        <strain evidence="2">cv. Yunnan</strain>
        <tissue evidence="1">Leaves</tissue>
    </source>
</reference>
<reference evidence="2" key="1">
    <citation type="journal article" date="2022" name="Mol. Ecol. Resour.">
        <title>The genomes of chicory, endive, great burdock and yacon provide insights into Asteraceae palaeo-polyploidization history and plant inulin production.</title>
        <authorList>
            <person name="Fan W."/>
            <person name="Wang S."/>
            <person name="Wang H."/>
            <person name="Wang A."/>
            <person name="Jiang F."/>
            <person name="Liu H."/>
            <person name="Zhao H."/>
            <person name="Xu D."/>
            <person name="Zhang Y."/>
        </authorList>
    </citation>
    <scope>NUCLEOTIDE SEQUENCE [LARGE SCALE GENOMIC DNA]</scope>
    <source>
        <strain evidence="2">cv. Yunnan</strain>
    </source>
</reference>